<dbReference type="PANTHER" id="PTHR43707">
    <property type="entry name" value="HISTIDYL-TRNA SYNTHETASE"/>
    <property type="match status" value="1"/>
</dbReference>
<evidence type="ECO:0000256" key="12">
    <source>
        <dbReference type="PIRSR" id="PIRSR001549-1"/>
    </source>
</evidence>
<dbReference type="OrthoDB" id="9800814at2"/>
<evidence type="ECO:0000313" key="14">
    <source>
        <dbReference type="EMBL" id="QFU75088.1"/>
    </source>
</evidence>
<dbReference type="Gene3D" id="3.40.50.800">
    <property type="entry name" value="Anticodon-binding domain"/>
    <property type="match status" value="1"/>
</dbReference>
<evidence type="ECO:0000313" key="15">
    <source>
        <dbReference type="Proteomes" id="UP000326287"/>
    </source>
</evidence>
<dbReference type="SUPFAM" id="SSF55681">
    <property type="entry name" value="Class II aaRS and biotin synthetases"/>
    <property type="match status" value="1"/>
</dbReference>
<evidence type="ECO:0000256" key="4">
    <source>
        <dbReference type="ARBA" id="ARBA00022490"/>
    </source>
</evidence>
<evidence type="ECO:0000259" key="13">
    <source>
        <dbReference type="PROSITE" id="PS50862"/>
    </source>
</evidence>
<dbReference type="SUPFAM" id="SSF52954">
    <property type="entry name" value="Class II aaRS ABD-related"/>
    <property type="match status" value="1"/>
</dbReference>
<reference evidence="14 15" key="1">
    <citation type="submission" date="2019-02" db="EMBL/GenBank/DDBJ databases">
        <authorList>
            <person name="Li S.-H."/>
        </authorList>
    </citation>
    <scope>NUCLEOTIDE SEQUENCE [LARGE SCALE GENOMIC DNA]</scope>
    <source>
        <strain evidence="14 15">IMCC14385</strain>
    </source>
</reference>
<evidence type="ECO:0000256" key="7">
    <source>
        <dbReference type="ARBA" id="ARBA00022840"/>
    </source>
</evidence>
<evidence type="ECO:0000256" key="1">
    <source>
        <dbReference type="ARBA" id="ARBA00004496"/>
    </source>
</evidence>
<dbReference type="RefSeq" id="WP_152661194.1">
    <property type="nucleotide sequence ID" value="NZ_CP036422.1"/>
</dbReference>
<dbReference type="FunFam" id="3.30.930.10:FF:000005">
    <property type="entry name" value="Histidine--tRNA ligase"/>
    <property type="match status" value="1"/>
</dbReference>
<comment type="similarity">
    <text evidence="2 11">Belongs to the class-II aminoacyl-tRNA synthetase family.</text>
</comment>
<feature type="binding site" evidence="12">
    <location>
        <begin position="82"/>
        <end position="84"/>
    </location>
    <ligand>
        <name>L-histidine</name>
        <dbReference type="ChEBI" id="CHEBI:57595"/>
    </ligand>
</feature>
<dbReference type="PIRSF" id="PIRSF001549">
    <property type="entry name" value="His-tRNA_synth"/>
    <property type="match status" value="1"/>
</dbReference>
<feature type="binding site" evidence="12">
    <location>
        <position position="125"/>
    </location>
    <ligand>
        <name>L-histidine</name>
        <dbReference type="ChEBI" id="CHEBI:57595"/>
    </ligand>
</feature>
<dbReference type="PANTHER" id="PTHR43707:SF1">
    <property type="entry name" value="HISTIDINE--TRNA LIGASE, MITOCHONDRIAL-RELATED"/>
    <property type="match status" value="1"/>
</dbReference>
<dbReference type="GO" id="GO:0005737">
    <property type="term" value="C:cytoplasm"/>
    <property type="evidence" value="ECO:0007669"/>
    <property type="project" value="UniProtKB-SubCell"/>
</dbReference>
<gene>
    <name evidence="11" type="primary">hisS</name>
    <name evidence="14" type="ORF">EY643_05185</name>
</gene>
<evidence type="ECO:0000256" key="2">
    <source>
        <dbReference type="ARBA" id="ARBA00008226"/>
    </source>
</evidence>
<feature type="binding site" evidence="12">
    <location>
        <position position="257"/>
    </location>
    <ligand>
        <name>L-histidine</name>
        <dbReference type="ChEBI" id="CHEBI:57595"/>
    </ligand>
</feature>
<keyword evidence="7 11" id="KW-0067">ATP-binding</keyword>
<dbReference type="HAMAP" id="MF_00127">
    <property type="entry name" value="His_tRNA_synth"/>
    <property type="match status" value="1"/>
</dbReference>
<dbReference type="InterPro" id="IPR006195">
    <property type="entry name" value="aa-tRNA-synth_II"/>
</dbReference>
<dbReference type="KEGG" id="halc:EY643_05185"/>
<dbReference type="Proteomes" id="UP000326287">
    <property type="component" value="Chromosome"/>
</dbReference>
<dbReference type="EC" id="6.1.1.21" evidence="11"/>
<evidence type="ECO:0000256" key="3">
    <source>
        <dbReference type="ARBA" id="ARBA00011738"/>
    </source>
</evidence>
<dbReference type="InterPro" id="IPR004516">
    <property type="entry name" value="HisRS/HisZ"/>
</dbReference>
<dbReference type="PROSITE" id="PS50862">
    <property type="entry name" value="AA_TRNA_LIGASE_II"/>
    <property type="match status" value="1"/>
</dbReference>
<proteinExistence type="inferred from homology"/>
<dbReference type="GO" id="GO:0006427">
    <property type="term" value="P:histidyl-tRNA aminoacylation"/>
    <property type="evidence" value="ECO:0007669"/>
    <property type="project" value="UniProtKB-UniRule"/>
</dbReference>
<feature type="binding site" evidence="12">
    <location>
        <position position="111"/>
    </location>
    <ligand>
        <name>L-histidine</name>
        <dbReference type="ChEBI" id="CHEBI:57595"/>
    </ligand>
</feature>
<dbReference type="CDD" id="cd00859">
    <property type="entry name" value="HisRS_anticodon"/>
    <property type="match status" value="1"/>
</dbReference>
<dbReference type="CDD" id="cd00773">
    <property type="entry name" value="HisRS-like_core"/>
    <property type="match status" value="1"/>
</dbReference>
<feature type="domain" description="Aminoacyl-transfer RNA synthetases class-II family profile" evidence="13">
    <location>
        <begin position="1"/>
        <end position="314"/>
    </location>
</feature>
<dbReference type="NCBIfam" id="TIGR00442">
    <property type="entry name" value="hisS"/>
    <property type="match status" value="1"/>
</dbReference>
<dbReference type="AlphaFoldDB" id="A0A5P9NJE3"/>
<dbReference type="InterPro" id="IPR015807">
    <property type="entry name" value="His-tRNA-ligase"/>
</dbReference>
<protein>
    <recommendedName>
        <fullName evidence="11">Histidine--tRNA ligase</fullName>
        <ecNumber evidence="11">6.1.1.21</ecNumber>
    </recommendedName>
    <alternativeName>
        <fullName evidence="11">Histidyl-tRNA synthetase</fullName>
        <shortName evidence="11">HisRS</shortName>
    </alternativeName>
</protein>
<accession>A0A5P9NJE3</accession>
<feature type="binding site" evidence="12">
    <location>
        <begin position="261"/>
        <end position="262"/>
    </location>
    <ligand>
        <name>L-histidine</name>
        <dbReference type="ChEBI" id="CHEBI:57595"/>
    </ligand>
</feature>
<organism evidence="14 15">
    <name type="scientific">Halioglobus maricola</name>
    <dbReference type="NCBI Taxonomy" id="2601894"/>
    <lineage>
        <taxon>Bacteria</taxon>
        <taxon>Pseudomonadati</taxon>
        <taxon>Pseudomonadota</taxon>
        <taxon>Gammaproteobacteria</taxon>
        <taxon>Cellvibrionales</taxon>
        <taxon>Halieaceae</taxon>
        <taxon>Halioglobus</taxon>
    </lineage>
</organism>
<comment type="subunit">
    <text evidence="3 11">Homodimer.</text>
</comment>
<dbReference type="InterPro" id="IPR036621">
    <property type="entry name" value="Anticodon-bd_dom_sf"/>
</dbReference>
<dbReference type="Pfam" id="PF13393">
    <property type="entry name" value="tRNA-synt_His"/>
    <property type="match status" value="1"/>
</dbReference>
<keyword evidence="8 11" id="KW-0648">Protein biosynthesis</keyword>
<keyword evidence="5 11" id="KW-0436">Ligase</keyword>
<keyword evidence="4 11" id="KW-0963">Cytoplasm</keyword>
<evidence type="ECO:0000256" key="5">
    <source>
        <dbReference type="ARBA" id="ARBA00022598"/>
    </source>
</evidence>
<dbReference type="InterPro" id="IPR041715">
    <property type="entry name" value="HisRS-like_core"/>
</dbReference>
<dbReference type="Gene3D" id="3.30.930.10">
    <property type="entry name" value="Bira Bifunctional Protein, Domain 2"/>
    <property type="match status" value="1"/>
</dbReference>
<keyword evidence="6 11" id="KW-0547">Nucleotide-binding</keyword>
<evidence type="ECO:0000256" key="10">
    <source>
        <dbReference type="ARBA" id="ARBA00047639"/>
    </source>
</evidence>
<keyword evidence="9 11" id="KW-0030">Aminoacyl-tRNA synthetase</keyword>
<dbReference type="EMBL" id="CP036422">
    <property type="protein sequence ID" value="QFU75088.1"/>
    <property type="molecule type" value="Genomic_DNA"/>
</dbReference>
<comment type="catalytic activity">
    <reaction evidence="10 11">
        <text>tRNA(His) + L-histidine + ATP = L-histidyl-tRNA(His) + AMP + diphosphate + H(+)</text>
        <dbReference type="Rhea" id="RHEA:17313"/>
        <dbReference type="Rhea" id="RHEA-COMP:9665"/>
        <dbReference type="Rhea" id="RHEA-COMP:9689"/>
        <dbReference type="ChEBI" id="CHEBI:15378"/>
        <dbReference type="ChEBI" id="CHEBI:30616"/>
        <dbReference type="ChEBI" id="CHEBI:33019"/>
        <dbReference type="ChEBI" id="CHEBI:57595"/>
        <dbReference type="ChEBI" id="CHEBI:78442"/>
        <dbReference type="ChEBI" id="CHEBI:78527"/>
        <dbReference type="ChEBI" id="CHEBI:456215"/>
        <dbReference type="EC" id="6.1.1.21"/>
    </reaction>
</comment>
<dbReference type="GO" id="GO:0005524">
    <property type="term" value="F:ATP binding"/>
    <property type="evidence" value="ECO:0007669"/>
    <property type="project" value="UniProtKB-UniRule"/>
</dbReference>
<dbReference type="GO" id="GO:0004821">
    <property type="term" value="F:histidine-tRNA ligase activity"/>
    <property type="evidence" value="ECO:0007669"/>
    <property type="project" value="UniProtKB-UniRule"/>
</dbReference>
<dbReference type="InterPro" id="IPR045864">
    <property type="entry name" value="aa-tRNA-synth_II/BPL/LPL"/>
</dbReference>
<evidence type="ECO:0000256" key="9">
    <source>
        <dbReference type="ARBA" id="ARBA00023146"/>
    </source>
</evidence>
<comment type="subcellular location">
    <subcellularLocation>
        <location evidence="1 11">Cytoplasm</location>
    </subcellularLocation>
</comment>
<evidence type="ECO:0000256" key="11">
    <source>
        <dbReference type="HAMAP-Rule" id="MF_00127"/>
    </source>
</evidence>
<evidence type="ECO:0000256" key="6">
    <source>
        <dbReference type="ARBA" id="ARBA00022741"/>
    </source>
</evidence>
<keyword evidence="15" id="KW-1185">Reference proteome</keyword>
<dbReference type="InterPro" id="IPR004154">
    <property type="entry name" value="Anticodon-bd"/>
</dbReference>
<name>A0A5P9NJE3_9GAMM</name>
<sequence>MSTIRAVRGMNDILPDETPYWQYIETVIRQLMSGYGYSEIRMPIVERTDLFRRGVGEVTDIVEKEMYTFEDRSEDSLTLRPEGTAGCVRAAIQHGLLNMAQRLWYTGPMFRYERPQKGRQRQFHQVGAEAFGIASPDMDAEMILLTARLWRDLGVAEHVELQLNSIGSADARQAYKDALVVYLRERAEQLDEDSQRRLDSNPLRILDSKNPDTQALLDGAPALGDFLDEESQADFARLCELLDAAGVPYTVNQRLVRGLDYYNKTVFEWVTDQLGAQGTVCGGGRYDGLVEQLGGKAVPGVGFAMGLERLVLLLEACDTLPGANAQADIYVVSFGDDAQRQAVAATERLRDSASALRIVQHTGGGSFKSQMKKADKSGARVALIWGEDEVAAGTVSLKALRAEDKEQITQQAVPLDELEQTLRTLFAG</sequence>
<evidence type="ECO:0000256" key="8">
    <source>
        <dbReference type="ARBA" id="ARBA00022917"/>
    </source>
</evidence>
<dbReference type="InterPro" id="IPR033656">
    <property type="entry name" value="HisRS_anticodon"/>
</dbReference>
<feature type="binding site" evidence="12">
    <location>
        <position position="129"/>
    </location>
    <ligand>
        <name>L-histidine</name>
        <dbReference type="ChEBI" id="CHEBI:57595"/>
    </ligand>
</feature>
<dbReference type="Pfam" id="PF03129">
    <property type="entry name" value="HGTP_anticodon"/>
    <property type="match status" value="1"/>
</dbReference>